<dbReference type="GO" id="GO:0008168">
    <property type="term" value="F:methyltransferase activity"/>
    <property type="evidence" value="ECO:0007669"/>
    <property type="project" value="UniProtKB-KW"/>
</dbReference>
<evidence type="ECO:0000313" key="2">
    <source>
        <dbReference type="Proteomes" id="UP001519273"/>
    </source>
</evidence>
<keyword evidence="1" id="KW-0808">Transferase</keyword>
<name>A0ABS4H496_9BACL</name>
<keyword evidence="1" id="KW-0489">Methyltransferase</keyword>
<reference evidence="1 2" key="1">
    <citation type="submission" date="2021-03" db="EMBL/GenBank/DDBJ databases">
        <title>Genomic Encyclopedia of Type Strains, Phase IV (KMG-IV): sequencing the most valuable type-strain genomes for metagenomic binning, comparative biology and taxonomic classification.</title>
        <authorList>
            <person name="Goeker M."/>
        </authorList>
    </citation>
    <scope>NUCLEOTIDE SEQUENCE [LARGE SCALE GENOMIC DNA]</scope>
    <source>
        <strain evidence="1 2">DSM 23491</strain>
    </source>
</reference>
<dbReference type="CDD" id="cd02440">
    <property type="entry name" value="AdoMet_MTases"/>
    <property type="match status" value="1"/>
</dbReference>
<dbReference type="EMBL" id="JAGGKP010000005">
    <property type="protein sequence ID" value="MBP1937349.1"/>
    <property type="molecule type" value="Genomic_DNA"/>
</dbReference>
<gene>
    <name evidence="1" type="ORF">J2Z20_002244</name>
</gene>
<keyword evidence="2" id="KW-1185">Reference proteome</keyword>
<comment type="caution">
    <text evidence="1">The sequence shown here is derived from an EMBL/GenBank/DDBJ whole genome shotgun (WGS) entry which is preliminary data.</text>
</comment>
<dbReference type="RefSeq" id="WP_209849608.1">
    <property type="nucleotide sequence ID" value="NZ_CBCRVE010000005.1"/>
</dbReference>
<dbReference type="Proteomes" id="UP001519273">
    <property type="component" value="Unassembled WGS sequence"/>
</dbReference>
<protein>
    <submittedName>
        <fullName evidence="1">2-polyprenyl-3-methyl-5-hydroxy-6-metoxy-1, 4-benzoquinol methylase</fullName>
    </submittedName>
</protein>
<proteinExistence type="predicted"/>
<dbReference type="InterPro" id="IPR029063">
    <property type="entry name" value="SAM-dependent_MTases_sf"/>
</dbReference>
<accession>A0ABS4H496</accession>
<sequence length="254" mass="29992">MRTKTDVFDEMLIVTTELFFEIEKKLLYSSLHDKASNVLDIGCGNASYLAKLQQHFPFHKFTGIEINEPIFQRAVIRQNERMTLYPYSYEQLPDQERYDFIIARLVIEHIADRSHLIKWLYDHTQDGTQVVIIEVDDELMKYEENLPLFTALYNKSRQNIEQHRLLPIKEALHLEFTHCGFHHTNTKSYRVSANQPEVKQMLFHYMTLVSELVMDKAALPELNNELLLWLHDPKSTLEVPMFAMEFVKDQSTGR</sequence>
<dbReference type="GO" id="GO:0032259">
    <property type="term" value="P:methylation"/>
    <property type="evidence" value="ECO:0007669"/>
    <property type="project" value="UniProtKB-KW"/>
</dbReference>
<organism evidence="1 2">
    <name type="scientific">Paenibacillus sediminis</name>
    <dbReference type="NCBI Taxonomy" id="664909"/>
    <lineage>
        <taxon>Bacteria</taxon>
        <taxon>Bacillati</taxon>
        <taxon>Bacillota</taxon>
        <taxon>Bacilli</taxon>
        <taxon>Bacillales</taxon>
        <taxon>Paenibacillaceae</taxon>
        <taxon>Paenibacillus</taxon>
    </lineage>
</organism>
<dbReference type="SUPFAM" id="SSF53335">
    <property type="entry name" value="S-adenosyl-L-methionine-dependent methyltransferases"/>
    <property type="match status" value="1"/>
</dbReference>
<evidence type="ECO:0000313" key="1">
    <source>
        <dbReference type="EMBL" id="MBP1937349.1"/>
    </source>
</evidence>
<dbReference type="PANTHER" id="PTHR43861">
    <property type="entry name" value="TRANS-ACONITATE 2-METHYLTRANSFERASE-RELATED"/>
    <property type="match status" value="1"/>
</dbReference>
<dbReference type="Gene3D" id="3.40.50.150">
    <property type="entry name" value="Vaccinia Virus protein VP39"/>
    <property type="match status" value="1"/>
</dbReference>
<dbReference type="Pfam" id="PF13489">
    <property type="entry name" value="Methyltransf_23"/>
    <property type="match status" value="1"/>
</dbReference>